<evidence type="ECO:0000313" key="3">
    <source>
        <dbReference type="Proteomes" id="UP000185753"/>
    </source>
</evidence>
<keyword evidence="1" id="KW-0472">Membrane</keyword>
<feature type="transmembrane region" description="Helical" evidence="1">
    <location>
        <begin position="254"/>
        <end position="278"/>
    </location>
</feature>
<feature type="transmembrane region" description="Helical" evidence="1">
    <location>
        <begin position="220"/>
        <end position="242"/>
    </location>
</feature>
<comment type="caution">
    <text evidence="2">The sequence shown here is derived from an EMBL/GenBank/DDBJ whole genome shotgun (WGS) entry which is preliminary data.</text>
</comment>
<feature type="transmembrane region" description="Helical" evidence="1">
    <location>
        <begin position="308"/>
        <end position="327"/>
    </location>
</feature>
<evidence type="ECO:0000256" key="1">
    <source>
        <dbReference type="SAM" id="Phobius"/>
    </source>
</evidence>
<sequence length="370" mass="42851">MQNSQLETDLPPALPIINEKPPTLFGETDQAELLGRNYTFRFKGNASEYFGIWIVNILLTIITIGFYAPWAKVRRLRYFYGNTWVFQRRFDFTGLPTKILVGRIIALVVYGGFSLAVKYSWEAFLAGFVLIFFAVPWLIRSTIRFRARNSKFSNSRFFFSGTNKSAYWCFAKCLAVVVFTLGLFTPVAVWLYKRECLNHLYLGQLKFSLNASWGDYMRAMYMPLFVFMGGIAVLSILMAILFGSSDGLNPTYYVFLMAAAYFLGYMFIWPLTAARLFITTWNNTTLSRSQFQTNCNQWRYAWIVLSNWFAKVISLGLLTPWAVVRLYKYQTESLRLMLVDDPDQLQNQMQQDHNAIAEELSDIFDLDISL</sequence>
<reference evidence="3" key="1">
    <citation type="submission" date="2016-06" db="EMBL/GenBank/DDBJ databases">
        <authorList>
            <person name="Radolfova-Krizova L."/>
            <person name="Nemec A."/>
        </authorList>
    </citation>
    <scope>NUCLEOTIDE SEQUENCE [LARGE SCALE GENOMIC DNA]</scope>
    <source>
        <strain evidence="3">ANC 4275</strain>
    </source>
</reference>
<feature type="transmembrane region" description="Helical" evidence="1">
    <location>
        <begin position="166"/>
        <end position="192"/>
    </location>
</feature>
<proteinExistence type="predicted"/>
<gene>
    <name evidence="2" type="ORF">A9J31_11185</name>
</gene>
<keyword evidence="1" id="KW-0812">Transmembrane</keyword>
<accession>A0A1A7RED2</accession>
<protein>
    <recommendedName>
        <fullName evidence="4">DUF898 domain-containing protein</fullName>
    </recommendedName>
</protein>
<feature type="transmembrane region" description="Helical" evidence="1">
    <location>
        <begin position="50"/>
        <end position="71"/>
    </location>
</feature>
<keyword evidence="1" id="KW-1133">Transmembrane helix</keyword>
<evidence type="ECO:0008006" key="4">
    <source>
        <dbReference type="Google" id="ProtNLM"/>
    </source>
</evidence>
<dbReference type="Pfam" id="PF05987">
    <property type="entry name" value="DUF898"/>
    <property type="match status" value="1"/>
</dbReference>
<dbReference type="InterPro" id="IPR010295">
    <property type="entry name" value="DUF898"/>
</dbReference>
<dbReference type="OrthoDB" id="9765721at2"/>
<name>A0A1A7RED2_9GAMM</name>
<evidence type="ECO:0000313" key="2">
    <source>
        <dbReference type="EMBL" id="OBX29884.1"/>
    </source>
</evidence>
<dbReference type="STRING" id="1443941.A9J31_11185"/>
<organism evidence="2 3">
    <name type="scientific">Acinetobacter gandensis</name>
    <dbReference type="NCBI Taxonomy" id="1443941"/>
    <lineage>
        <taxon>Bacteria</taxon>
        <taxon>Pseudomonadati</taxon>
        <taxon>Pseudomonadota</taxon>
        <taxon>Gammaproteobacteria</taxon>
        <taxon>Moraxellales</taxon>
        <taxon>Moraxellaceae</taxon>
        <taxon>Acinetobacter</taxon>
    </lineage>
</organism>
<feature type="transmembrane region" description="Helical" evidence="1">
    <location>
        <begin position="119"/>
        <end position="139"/>
    </location>
</feature>
<feature type="transmembrane region" description="Helical" evidence="1">
    <location>
        <begin position="92"/>
        <end position="113"/>
    </location>
</feature>
<dbReference type="AlphaFoldDB" id="A0A1A7RED2"/>
<keyword evidence="3" id="KW-1185">Reference proteome</keyword>
<dbReference type="RefSeq" id="WP_067761899.1">
    <property type="nucleotide sequence ID" value="NZ_LZDS01000002.1"/>
</dbReference>
<dbReference type="Proteomes" id="UP000185753">
    <property type="component" value="Unassembled WGS sequence"/>
</dbReference>
<dbReference type="EMBL" id="LZDS01000002">
    <property type="protein sequence ID" value="OBX29884.1"/>
    <property type="molecule type" value="Genomic_DNA"/>
</dbReference>